<name>A0A0C9WGX3_9AGAR</name>
<evidence type="ECO:0000313" key="3">
    <source>
        <dbReference type="Proteomes" id="UP000054477"/>
    </source>
</evidence>
<dbReference type="SUPFAM" id="SSF52540">
    <property type="entry name" value="P-loop containing nucleoside triphosphate hydrolases"/>
    <property type="match status" value="1"/>
</dbReference>
<proteinExistence type="predicted"/>
<sequence length="1255" mass="139147">MSLTSTSSKRPASPQSSEQPSGAKKTRGSSELSICAKCGKGYSSEQYHARNQCVKTIAKCQYPGVGEKEIKRTGEPDLYHCLYCDTAVKKASSIQRHAKSCLAAKTASTGSNASVEGQHRASSAALAGPSLLTATLSKVTMQDQQFQNGTSDDHGLGQDSVSSPEIANAQSISLGESLGIPSNVLTTAGSLLQIVITTPSVAASTEPCAAPLANIPQAAISSASVIPASPNTLEALVSPTQSCIIHDPVLSGTPYIVNTEYGTLICLECRRAVDPNTALSHIRSEHSQCRHISRDFGANLTEAYPGLAKEVIHPDGIVSPIFGLAIPLEKFLVCRRCLHGYSTSESLRKHRCDGDTSRESGFFPSHVQTFFHGNRCSYFPIVDPSGKPLSTRTHRSDYQVFKEQQKEAPMPDPKDSETEDYRQLQQFLRKEGWISHLKDFSSTELCDLVASPTADENMDIIREHVLSLMVRLQYMIDMAGFHVRRLIGRRPSDNHNGVEPNTLKGYSGVIACLIAFVLRCHTGWPSKYAMSLTDTQADACNLIANHLRQQPKSGHDHEPQEADLEPVDDDDDEDNEDDAFDDNKLEQEVPSELSSASVAQNAAEELVLNLLITLYTHLPSKDDSSLYSPLLRFIILSSYRRTGEWLQPCRITQLFSVVLFCGRQIMYAIMQRCVVEGGGIRYSIAYHNIEKFLDDFYEGPIPSLYLLKQPLNQLASVEESPLAFTSLDFSGTNIIVRGHVLYLKDLKFFVETLITELRESLERDLLLGLPGIIDVATWQPGIIYEEPRNTTMGYACFSDKRNPGFTSQEDILLKAVLDDPSLSGRFHFRDAANNIVWKAAPCLAYLDRCEAFEMRLFSAAHTTVGEPARGTEFASHIIRNISAGTIRNVFALFQYFTLMGTFNKSSHTTAQHSTIMRVPHPEVGRIWMMYLLVVRPIVVEWQRYFHGKRAAARAFNNLFFGHRRPATSRHLSQALSYHTSRLLGIAIPLSLYRHISTWFLNHHSVKFQEHFSLFSRAALAAQMGHSEHVHHLYASDAALPLGIDFHRFFQTMKTSGIWHELLGFEPQLARAMTNGDNHSGIYQANNYSLIPALPNHAGTGLAEEIKALLLPDILRYQSLTRANDLASLLQALGIKLQPEVVSHPRSITKHLNPTRLCDLRRFLRNPSARFKTPQQAEAVEVLASGDPSVLIVGPTGSGKTLPIMLNASFYDVGRTTLLILPLLSMHEEYQARATSHDLSVETWTFSSSAHHPPQI</sequence>
<reference evidence="3" key="2">
    <citation type="submission" date="2015-01" db="EMBL/GenBank/DDBJ databases">
        <title>Evolutionary Origins and Diversification of the Mycorrhizal Mutualists.</title>
        <authorList>
            <consortium name="DOE Joint Genome Institute"/>
            <consortium name="Mycorrhizal Genomics Consortium"/>
            <person name="Kohler A."/>
            <person name="Kuo A."/>
            <person name="Nagy L.G."/>
            <person name="Floudas D."/>
            <person name="Copeland A."/>
            <person name="Barry K.W."/>
            <person name="Cichocki N."/>
            <person name="Veneault-Fourrey C."/>
            <person name="LaButti K."/>
            <person name="Lindquist E.A."/>
            <person name="Lipzen A."/>
            <person name="Lundell T."/>
            <person name="Morin E."/>
            <person name="Murat C."/>
            <person name="Riley R."/>
            <person name="Ohm R."/>
            <person name="Sun H."/>
            <person name="Tunlid A."/>
            <person name="Henrissat B."/>
            <person name="Grigoriev I.V."/>
            <person name="Hibbett D.S."/>
            <person name="Martin F."/>
        </authorList>
    </citation>
    <scope>NUCLEOTIDE SEQUENCE [LARGE SCALE GENOMIC DNA]</scope>
    <source>
        <strain evidence="3">LaAM-08-1</strain>
    </source>
</reference>
<evidence type="ECO:0000256" key="1">
    <source>
        <dbReference type="SAM" id="MobiDB-lite"/>
    </source>
</evidence>
<feature type="region of interest" description="Disordered" evidence="1">
    <location>
        <begin position="1"/>
        <end position="28"/>
    </location>
</feature>
<keyword evidence="3" id="KW-1185">Reference proteome</keyword>
<dbReference type="HOGENOM" id="CLU_265446_0_0_1"/>
<dbReference type="STRING" id="1095629.A0A0C9WGX3"/>
<dbReference type="EMBL" id="KN839254">
    <property type="protein sequence ID" value="KIJ90194.1"/>
    <property type="molecule type" value="Genomic_DNA"/>
</dbReference>
<dbReference type="AlphaFoldDB" id="A0A0C9WGX3"/>
<evidence type="ECO:0000313" key="2">
    <source>
        <dbReference type="EMBL" id="KIJ90194.1"/>
    </source>
</evidence>
<reference evidence="2 3" key="1">
    <citation type="submission" date="2014-04" db="EMBL/GenBank/DDBJ databases">
        <authorList>
            <consortium name="DOE Joint Genome Institute"/>
            <person name="Kuo A."/>
            <person name="Kohler A."/>
            <person name="Nagy L.G."/>
            <person name="Floudas D."/>
            <person name="Copeland A."/>
            <person name="Barry K.W."/>
            <person name="Cichocki N."/>
            <person name="Veneault-Fourrey C."/>
            <person name="LaButti K."/>
            <person name="Lindquist E.A."/>
            <person name="Lipzen A."/>
            <person name="Lundell T."/>
            <person name="Morin E."/>
            <person name="Murat C."/>
            <person name="Sun H."/>
            <person name="Tunlid A."/>
            <person name="Henrissat B."/>
            <person name="Grigoriev I.V."/>
            <person name="Hibbett D.S."/>
            <person name="Martin F."/>
            <person name="Nordberg H.P."/>
            <person name="Cantor M.N."/>
            <person name="Hua S.X."/>
        </authorList>
    </citation>
    <scope>NUCLEOTIDE SEQUENCE [LARGE SCALE GENOMIC DNA]</scope>
    <source>
        <strain evidence="2 3">LaAM-08-1</strain>
    </source>
</reference>
<accession>A0A0C9WGX3</accession>
<evidence type="ECO:0008006" key="4">
    <source>
        <dbReference type="Google" id="ProtNLM"/>
    </source>
</evidence>
<feature type="non-terminal residue" evidence="2">
    <location>
        <position position="1255"/>
    </location>
</feature>
<gene>
    <name evidence="2" type="ORF">K443DRAFT_126565</name>
</gene>
<dbReference type="Gene3D" id="3.40.50.300">
    <property type="entry name" value="P-loop containing nucleotide triphosphate hydrolases"/>
    <property type="match status" value="1"/>
</dbReference>
<organism evidence="2 3">
    <name type="scientific">Laccaria amethystina LaAM-08-1</name>
    <dbReference type="NCBI Taxonomy" id="1095629"/>
    <lineage>
        <taxon>Eukaryota</taxon>
        <taxon>Fungi</taxon>
        <taxon>Dikarya</taxon>
        <taxon>Basidiomycota</taxon>
        <taxon>Agaricomycotina</taxon>
        <taxon>Agaricomycetes</taxon>
        <taxon>Agaricomycetidae</taxon>
        <taxon>Agaricales</taxon>
        <taxon>Agaricineae</taxon>
        <taxon>Hydnangiaceae</taxon>
        <taxon>Laccaria</taxon>
    </lineage>
</organism>
<dbReference type="Proteomes" id="UP000054477">
    <property type="component" value="Unassembled WGS sequence"/>
</dbReference>
<feature type="region of interest" description="Disordered" evidence="1">
    <location>
        <begin position="549"/>
        <end position="580"/>
    </location>
</feature>
<dbReference type="OrthoDB" id="2507344at2759"/>
<protein>
    <recommendedName>
        <fullName evidence="4">Helicase ATP-binding domain-containing protein</fullName>
    </recommendedName>
</protein>
<dbReference type="InterPro" id="IPR027417">
    <property type="entry name" value="P-loop_NTPase"/>
</dbReference>
<feature type="compositionally biased region" description="Polar residues" evidence="1">
    <location>
        <begin position="1"/>
        <end position="20"/>
    </location>
</feature>
<feature type="compositionally biased region" description="Acidic residues" evidence="1">
    <location>
        <begin position="561"/>
        <end position="580"/>
    </location>
</feature>